<comment type="caution">
    <text evidence="3">The sequence shown here is derived from an EMBL/GenBank/DDBJ whole genome shotgun (WGS) entry which is preliminary data.</text>
</comment>
<dbReference type="GO" id="GO:0017148">
    <property type="term" value="P:negative regulation of translation"/>
    <property type="evidence" value="ECO:0007669"/>
    <property type="project" value="UniProtKB-UniRule"/>
</dbReference>
<name>A0A5C8ZAS4_9GAMM</name>
<dbReference type="HAMAP" id="MF_01477">
    <property type="entry name" value="Iojap_RsfS"/>
    <property type="match status" value="1"/>
</dbReference>
<dbReference type="GO" id="GO:0005737">
    <property type="term" value="C:cytoplasm"/>
    <property type="evidence" value="ECO:0007669"/>
    <property type="project" value="UniProtKB-SubCell"/>
</dbReference>
<evidence type="ECO:0000313" key="3">
    <source>
        <dbReference type="EMBL" id="TXR54253.1"/>
    </source>
</evidence>
<dbReference type="NCBIfam" id="TIGR00090">
    <property type="entry name" value="rsfS_iojap_ybeB"/>
    <property type="match status" value="1"/>
</dbReference>
<dbReference type="OrthoDB" id="9793681at2"/>
<evidence type="ECO:0000256" key="2">
    <source>
        <dbReference type="HAMAP-Rule" id="MF_01477"/>
    </source>
</evidence>
<evidence type="ECO:0000256" key="1">
    <source>
        <dbReference type="ARBA" id="ARBA00010574"/>
    </source>
</evidence>
<dbReference type="InterPro" id="IPR004394">
    <property type="entry name" value="Iojap/RsfS/C7orf30"/>
</dbReference>
<sequence>MTDQASQPKNAHGAELTDAVITALEDIKATDIEVIDVRDKTTLMDTMIVASGTSSRHISAVVRSVAEDLKEKGFASSHQEGETGSDWVLLDFTDLVLHVMLPDARAMYDLPSLWSMKPTDSDSGASDQ</sequence>
<comment type="similarity">
    <text evidence="1 2">Belongs to the Iojap/RsfS family.</text>
</comment>
<comment type="subunit">
    <text evidence="2">Interacts with ribosomal protein uL14 (rplN).</text>
</comment>
<keyword evidence="2" id="KW-0810">Translation regulation</keyword>
<proteinExistence type="inferred from homology"/>
<dbReference type="RefSeq" id="WP_147713651.1">
    <property type="nucleotide sequence ID" value="NZ_VKAD01000001.1"/>
</dbReference>
<dbReference type="Proteomes" id="UP000321764">
    <property type="component" value="Unassembled WGS sequence"/>
</dbReference>
<dbReference type="SUPFAM" id="SSF81301">
    <property type="entry name" value="Nucleotidyltransferase"/>
    <property type="match status" value="1"/>
</dbReference>
<comment type="subcellular location">
    <subcellularLocation>
        <location evidence="2">Cytoplasm</location>
    </subcellularLocation>
</comment>
<dbReference type="GO" id="GO:0042256">
    <property type="term" value="P:cytosolic ribosome assembly"/>
    <property type="evidence" value="ECO:0007669"/>
    <property type="project" value="UniProtKB-UniRule"/>
</dbReference>
<dbReference type="Pfam" id="PF02410">
    <property type="entry name" value="RsfS"/>
    <property type="match status" value="1"/>
</dbReference>
<keyword evidence="2" id="KW-0678">Repressor</keyword>
<accession>A0A5C8ZAS4</accession>
<gene>
    <name evidence="2 3" type="primary">rsfS</name>
    <name evidence="3" type="ORF">FME95_06875</name>
</gene>
<reference evidence="3 4" key="1">
    <citation type="submission" date="2019-07" db="EMBL/GenBank/DDBJ databases">
        <title>Reinekea sp. strain SSH23 genome sequencing and assembly.</title>
        <authorList>
            <person name="Kim I."/>
        </authorList>
    </citation>
    <scope>NUCLEOTIDE SEQUENCE [LARGE SCALE GENOMIC DNA]</scope>
    <source>
        <strain evidence="3 4">SSH23</strain>
    </source>
</reference>
<dbReference type="PANTHER" id="PTHR21043:SF0">
    <property type="entry name" value="MITOCHONDRIAL ASSEMBLY OF RIBOSOMAL LARGE SUBUNIT PROTEIN 1"/>
    <property type="match status" value="1"/>
</dbReference>
<protein>
    <recommendedName>
        <fullName evidence="2">Ribosomal silencing factor RsfS</fullName>
    </recommendedName>
</protein>
<dbReference type="PANTHER" id="PTHR21043">
    <property type="entry name" value="IOJAP SUPERFAMILY ORTHOLOG"/>
    <property type="match status" value="1"/>
</dbReference>
<dbReference type="InterPro" id="IPR043519">
    <property type="entry name" value="NT_sf"/>
</dbReference>
<comment type="function">
    <text evidence="2">Functions as a ribosomal silencing factor. Interacts with ribosomal protein uL14 (rplN), blocking formation of intersubunit bridge B8. Prevents association of the 30S and 50S ribosomal subunits and the formation of functional ribosomes, thus repressing translation.</text>
</comment>
<keyword evidence="4" id="KW-1185">Reference proteome</keyword>
<keyword evidence="2" id="KW-0963">Cytoplasm</keyword>
<dbReference type="EMBL" id="VKAD01000001">
    <property type="protein sequence ID" value="TXR54253.1"/>
    <property type="molecule type" value="Genomic_DNA"/>
</dbReference>
<dbReference type="GO" id="GO:0043023">
    <property type="term" value="F:ribosomal large subunit binding"/>
    <property type="evidence" value="ECO:0007669"/>
    <property type="project" value="TreeGrafter"/>
</dbReference>
<dbReference type="AlphaFoldDB" id="A0A5C8ZAS4"/>
<organism evidence="3 4">
    <name type="scientific">Reinekea thalattae</name>
    <dbReference type="NCBI Taxonomy" id="2593301"/>
    <lineage>
        <taxon>Bacteria</taxon>
        <taxon>Pseudomonadati</taxon>
        <taxon>Pseudomonadota</taxon>
        <taxon>Gammaproteobacteria</taxon>
        <taxon>Oceanospirillales</taxon>
        <taxon>Saccharospirillaceae</taxon>
        <taxon>Reinekea</taxon>
    </lineage>
</organism>
<dbReference type="Gene3D" id="3.30.460.10">
    <property type="entry name" value="Beta Polymerase, domain 2"/>
    <property type="match status" value="1"/>
</dbReference>
<dbReference type="GO" id="GO:0090071">
    <property type="term" value="P:negative regulation of ribosome biogenesis"/>
    <property type="evidence" value="ECO:0007669"/>
    <property type="project" value="UniProtKB-UniRule"/>
</dbReference>
<evidence type="ECO:0000313" key="4">
    <source>
        <dbReference type="Proteomes" id="UP000321764"/>
    </source>
</evidence>